<dbReference type="Pfam" id="PF03379">
    <property type="entry name" value="CcmB"/>
    <property type="match status" value="1"/>
</dbReference>
<evidence type="ECO:0000313" key="9">
    <source>
        <dbReference type="EMBL" id="AGK61136.1"/>
    </source>
</evidence>
<dbReference type="AlphaFoldDB" id="N0BKT8"/>
<dbReference type="PANTHER" id="PTHR30070">
    <property type="entry name" value="HEME EXPORTER PROTEIN B"/>
    <property type="match status" value="1"/>
</dbReference>
<reference evidence="9 10" key="1">
    <citation type="journal article" date="2013" name="Genome Announc.">
        <title>Complete Genome Sequence of the Thermophilic and Facultatively Chemolithoautotrophic Sulfate Reducer Archaeoglobus sulfaticallidus Strain PM70-1T.</title>
        <authorList>
            <person name="Stokke R."/>
            <person name="Hocking W.P."/>
            <person name="Steinsbu B.O."/>
            <person name="Steen I.H."/>
        </authorList>
    </citation>
    <scope>NUCLEOTIDE SEQUENCE [LARGE SCALE GENOMIC DNA]</scope>
    <source>
        <strain evidence="9">PM70-1</strain>
    </source>
</reference>
<dbReference type="eggNOG" id="arCOG01328">
    <property type="taxonomic scope" value="Archaea"/>
</dbReference>
<name>N0BKT8_9EURY</name>
<dbReference type="STRING" id="387631.Asulf_01136"/>
<dbReference type="GO" id="GO:0005886">
    <property type="term" value="C:plasma membrane"/>
    <property type="evidence" value="ECO:0007669"/>
    <property type="project" value="TreeGrafter"/>
</dbReference>
<dbReference type="RefSeq" id="WP_015590734.1">
    <property type="nucleotide sequence ID" value="NC_021169.1"/>
</dbReference>
<dbReference type="PANTHER" id="PTHR30070:SF1">
    <property type="entry name" value="CYTOCHROME C BIOGENESIS B-RELATED"/>
    <property type="match status" value="1"/>
</dbReference>
<protein>
    <submittedName>
        <fullName evidence="9">ABC-type transport system involved in cytochrome c biogenesis, permease component</fullName>
    </submittedName>
</protein>
<feature type="transmembrane region" description="Helical" evidence="8">
    <location>
        <begin position="96"/>
        <end position="121"/>
    </location>
</feature>
<proteinExistence type="inferred from homology"/>
<feature type="transmembrane region" description="Helical" evidence="8">
    <location>
        <begin position="197"/>
        <end position="219"/>
    </location>
</feature>
<evidence type="ECO:0000256" key="2">
    <source>
        <dbReference type="ARBA" id="ARBA00010544"/>
    </source>
</evidence>
<keyword evidence="4 8" id="KW-0812">Transmembrane</keyword>
<keyword evidence="10" id="KW-1185">Reference proteome</keyword>
<evidence type="ECO:0000256" key="4">
    <source>
        <dbReference type="ARBA" id="ARBA00022692"/>
    </source>
</evidence>
<dbReference type="HOGENOM" id="CLU_079069_0_0_2"/>
<evidence type="ECO:0000256" key="1">
    <source>
        <dbReference type="ARBA" id="ARBA00004141"/>
    </source>
</evidence>
<evidence type="ECO:0000313" key="10">
    <source>
        <dbReference type="Proteomes" id="UP000013307"/>
    </source>
</evidence>
<dbReference type="Proteomes" id="UP000013307">
    <property type="component" value="Chromosome"/>
</dbReference>
<keyword evidence="3" id="KW-0813">Transport</keyword>
<evidence type="ECO:0000256" key="5">
    <source>
        <dbReference type="ARBA" id="ARBA00022748"/>
    </source>
</evidence>
<comment type="similarity">
    <text evidence="2">Belongs to the CcmB/CycW/HelB family.</text>
</comment>
<dbReference type="InterPro" id="IPR003544">
    <property type="entry name" value="Cyt_c_biogenesis_CcmB"/>
</dbReference>
<organism evidence="9 10">
    <name type="scientific">Archaeoglobus sulfaticallidus PM70-1</name>
    <dbReference type="NCBI Taxonomy" id="387631"/>
    <lineage>
        <taxon>Archaea</taxon>
        <taxon>Methanobacteriati</taxon>
        <taxon>Methanobacteriota</taxon>
        <taxon>Archaeoglobi</taxon>
        <taxon>Archaeoglobales</taxon>
        <taxon>Archaeoglobaceae</taxon>
        <taxon>Archaeoglobus</taxon>
    </lineage>
</organism>
<keyword evidence="7 8" id="KW-0472">Membrane</keyword>
<feature type="transmembrane region" description="Helical" evidence="8">
    <location>
        <begin position="162"/>
        <end position="185"/>
    </location>
</feature>
<dbReference type="KEGG" id="ast:Asulf_01136"/>
<evidence type="ECO:0000256" key="8">
    <source>
        <dbReference type="SAM" id="Phobius"/>
    </source>
</evidence>
<comment type="subcellular location">
    <subcellularLocation>
        <location evidence="1">Membrane</location>
        <topology evidence="1">Multi-pass membrane protein</topology>
    </subcellularLocation>
</comment>
<keyword evidence="6 8" id="KW-1133">Transmembrane helix</keyword>
<dbReference type="GeneID" id="15392777"/>
<accession>N0BKT8</accession>
<keyword evidence="5" id="KW-0201">Cytochrome c-type biogenesis</keyword>
<evidence type="ECO:0000256" key="3">
    <source>
        <dbReference type="ARBA" id="ARBA00022448"/>
    </source>
</evidence>
<dbReference type="EMBL" id="CP005290">
    <property type="protein sequence ID" value="AGK61136.1"/>
    <property type="molecule type" value="Genomic_DNA"/>
</dbReference>
<evidence type="ECO:0000256" key="7">
    <source>
        <dbReference type="ARBA" id="ARBA00023136"/>
    </source>
</evidence>
<dbReference type="GO" id="GO:0015232">
    <property type="term" value="F:heme transmembrane transporter activity"/>
    <property type="evidence" value="ECO:0007669"/>
    <property type="project" value="InterPro"/>
</dbReference>
<feature type="transmembrane region" description="Helical" evidence="8">
    <location>
        <begin position="27"/>
        <end position="45"/>
    </location>
</feature>
<sequence>MISRLIRDGITIALKDAKVEMRSKSTISFMILFSLMNIALFSISISSRDIQRTAPALIWIVFIFVGIVGYSRAFTKEYDEQTIDGLRMFAKPQSILLGKIIYNTCILILLEFIIAPIFIAFFNLEIENLVDFFVILTAGNFAFIVTTTSMSLLTVKSRAREILLPVILFPIIFPIINVAVTALTQVFHGFHYEVSRLYIIACYTLIISLIGFLTVDFALEE</sequence>
<dbReference type="GO" id="GO:0017004">
    <property type="term" value="P:cytochrome complex assembly"/>
    <property type="evidence" value="ECO:0007669"/>
    <property type="project" value="UniProtKB-KW"/>
</dbReference>
<dbReference type="GO" id="GO:1903607">
    <property type="term" value="P:cytochrome c biosynthetic process"/>
    <property type="evidence" value="ECO:0007669"/>
    <property type="project" value="TreeGrafter"/>
</dbReference>
<feature type="transmembrane region" description="Helical" evidence="8">
    <location>
        <begin position="57"/>
        <end position="75"/>
    </location>
</feature>
<gene>
    <name evidence="9" type="ORF">Asulf_01136</name>
</gene>
<feature type="transmembrane region" description="Helical" evidence="8">
    <location>
        <begin position="133"/>
        <end position="155"/>
    </location>
</feature>
<evidence type="ECO:0000256" key="6">
    <source>
        <dbReference type="ARBA" id="ARBA00022989"/>
    </source>
</evidence>